<name>A0AAV5VN24_9BILA</name>
<evidence type="ECO:0000313" key="2">
    <source>
        <dbReference type="Proteomes" id="UP001432322"/>
    </source>
</evidence>
<dbReference type="EMBL" id="BTSY01000003">
    <property type="protein sequence ID" value="GMT20816.1"/>
    <property type="molecule type" value="Genomic_DNA"/>
</dbReference>
<sequence length="82" mass="9636">LHRGNLESDGFHWCTVATTGQLPDKDFKFSVYDSQESRLYLEEWVEEDDTHQLHVLDLKSMNWQKMDTFMDDGPSLSRKIVS</sequence>
<protein>
    <recommendedName>
        <fullName evidence="3">MHC class I antigen</fullName>
    </recommendedName>
</protein>
<gene>
    <name evidence="1" type="ORF">PFISCL1PPCAC_12113</name>
</gene>
<evidence type="ECO:0008006" key="3">
    <source>
        <dbReference type="Google" id="ProtNLM"/>
    </source>
</evidence>
<feature type="non-terminal residue" evidence="1">
    <location>
        <position position="82"/>
    </location>
</feature>
<feature type="non-terminal residue" evidence="1">
    <location>
        <position position="1"/>
    </location>
</feature>
<organism evidence="1 2">
    <name type="scientific">Pristionchus fissidentatus</name>
    <dbReference type="NCBI Taxonomy" id="1538716"/>
    <lineage>
        <taxon>Eukaryota</taxon>
        <taxon>Metazoa</taxon>
        <taxon>Ecdysozoa</taxon>
        <taxon>Nematoda</taxon>
        <taxon>Chromadorea</taxon>
        <taxon>Rhabditida</taxon>
        <taxon>Rhabditina</taxon>
        <taxon>Diplogasteromorpha</taxon>
        <taxon>Diplogasteroidea</taxon>
        <taxon>Neodiplogasteridae</taxon>
        <taxon>Pristionchus</taxon>
    </lineage>
</organism>
<dbReference type="Proteomes" id="UP001432322">
    <property type="component" value="Unassembled WGS sequence"/>
</dbReference>
<comment type="caution">
    <text evidence="1">The sequence shown here is derived from an EMBL/GenBank/DDBJ whole genome shotgun (WGS) entry which is preliminary data.</text>
</comment>
<evidence type="ECO:0000313" key="1">
    <source>
        <dbReference type="EMBL" id="GMT20816.1"/>
    </source>
</evidence>
<keyword evidence="2" id="KW-1185">Reference proteome</keyword>
<dbReference type="AlphaFoldDB" id="A0AAV5VN24"/>
<accession>A0AAV5VN24</accession>
<reference evidence="1" key="1">
    <citation type="submission" date="2023-10" db="EMBL/GenBank/DDBJ databases">
        <title>Genome assembly of Pristionchus species.</title>
        <authorList>
            <person name="Yoshida K."/>
            <person name="Sommer R.J."/>
        </authorList>
    </citation>
    <scope>NUCLEOTIDE SEQUENCE</scope>
    <source>
        <strain evidence="1">RS5133</strain>
    </source>
</reference>
<proteinExistence type="predicted"/>